<feature type="signal peptide" evidence="1">
    <location>
        <begin position="1"/>
        <end position="22"/>
    </location>
</feature>
<evidence type="ECO:0000256" key="1">
    <source>
        <dbReference type="SAM" id="SignalP"/>
    </source>
</evidence>
<keyword evidence="1" id="KW-0732">Signal</keyword>
<keyword evidence="4" id="KW-1185">Reference proteome</keyword>
<dbReference type="Gene3D" id="1.10.3210.10">
    <property type="entry name" value="Hypothetical protein af1432"/>
    <property type="match status" value="1"/>
</dbReference>
<organism evidence="3 4">
    <name type="scientific">Thelonectria olida</name>
    <dbReference type="NCBI Taxonomy" id="1576542"/>
    <lineage>
        <taxon>Eukaryota</taxon>
        <taxon>Fungi</taxon>
        <taxon>Dikarya</taxon>
        <taxon>Ascomycota</taxon>
        <taxon>Pezizomycotina</taxon>
        <taxon>Sordariomycetes</taxon>
        <taxon>Hypocreomycetidae</taxon>
        <taxon>Hypocreales</taxon>
        <taxon>Nectriaceae</taxon>
        <taxon>Thelonectria</taxon>
    </lineage>
</organism>
<evidence type="ECO:0000313" key="4">
    <source>
        <dbReference type="Proteomes" id="UP000777438"/>
    </source>
</evidence>
<dbReference type="Pfam" id="PF01966">
    <property type="entry name" value="HD"/>
    <property type="match status" value="1"/>
</dbReference>
<evidence type="ECO:0000313" key="3">
    <source>
        <dbReference type="EMBL" id="KAH6883839.1"/>
    </source>
</evidence>
<evidence type="ECO:0000259" key="2">
    <source>
        <dbReference type="Pfam" id="PF01966"/>
    </source>
</evidence>
<protein>
    <recommendedName>
        <fullName evidence="2">HD domain-containing protein</fullName>
    </recommendedName>
</protein>
<accession>A0A9P9ANY1</accession>
<dbReference type="OrthoDB" id="2378324at2759"/>
<feature type="domain" description="HD" evidence="2">
    <location>
        <begin position="68"/>
        <end position="164"/>
    </location>
</feature>
<comment type="caution">
    <text evidence="3">The sequence shown here is derived from an EMBL/GenBank/DDBJ whole genome shotgun (WGS) entry which is preliminary data.</text>
</comment>
<dbReference type="AlphaFoldDB" id="A0A9P9ANY1"/>
<dbReference type="SUPFAM" id="SSF109604">
    <property type="entry name" value="HD-domain/PDEase-like"/>
    <property type="match status" value="1"/>
</dbReference>
<dbReference type="PANTHER" id="PTHR35569:SF1">
    <property type="entry name" value="CYANAMIDE HYDRATASE DDI2-RELATED"/>
    <property type="match status" value="1"/>
</dbReference>
<dbReference type="Proteomes" id="UP000777438">
    <property type="component" value="Unassembled WGS sequence"/>
</dbReference>
<dbReference type="PANTHER" id="PTHR35569">
    <property type="entry name" value="CYANAMIDE HYDRATASE DDI2-RELATED"/>
    <property type="match status" value="1"/>
</dbReference>
<reference evidence="3 4" key="1">
    <citation type="journal article" date="2021" name="Nat. Commun.">
        <title>Genetic determinants of endophytism in the Arabidopsis root mycobiome.</title>
        <authorList>
            <person name="Mesny F."/>
            <person name="Miyauchi S."/>
            <person name="Thiergart T."/>
            <person name="Pickel B."/>
            <person name="Atanasova L."/>
            <person name="Karlsson M."/>
            <person name="Huettel B."/>
            <person name="Barry K.W."/>
            <person name="Haridas S."/>
            <person name="Chen C."/>
            <person name="Bauer D."/>
            <person name="Andreopoulos W."/>
            <person name="Pangilinan J."/>
            <person name="LaButti K."/>
            <person name="Riley R."/>
            <person name="Lipzen A."/>
            <person name="Clum A."/>
            <person name="Drula E."/>
            <person name="Henrissat B."/>
            <person name="Kohler A."/>
            <person name="Grigoriev I.V."/>
            <person name="Martin F.M."/>
            <person name="Hacquard S."/>
        </authorList>
    </citation>
    <scope>NUCLEOTIDE SEQUENCE [LARGE SCALE GENOMIC DNA]</scope>
    <source>
        <strain evidence="3 4">MPI-CAGE-CH-0241</strain>
    </source>
</reference>
<sequence length="271" mass="30464">MYPKIAKLLLLLLALSFGPAQASTTAKNGLSYRHTVPRRTIAGAKVVDTPIVRDAHDYALKHSSDFTYKHIMRSWLFGAIVIEHNETLRNTVDLEVHAVAALLHDLGWDQTPGSPFVSHDKRFEVDGAIAAREFIQNNKHGKKWDERRVQLVWDAIALHTQPSISNYKELEVVTTGNGILSDFQGPVLGITKEEYSAVLSEFPSNGMRDGLNNTIIWFCQSKPATTYVADTWMQPWGDSYVSSYHSEGNRFFDVAFLNFPLSIPMPLHLLP</sequence>
<feature type="chain" id="PRO_5040211779" description="HD domain-containing protein" evidence="1">
    <location>
        <begin position="23"/>
        <end position="271"/>
    </location>
</feature>
<name>A0A9P9ANY1_9HYPO</name>
<gene>
    <name evidence="3" type="ORF">B0T10DRAFT_410823</name>
</gene>
<dbReference type="InterPro" id="IPR006674">
    <property type="entry name" value="HD_domain"/>
</dbReference>
<proteinExistence type="predicted"/>
<dbReference type="EMBL" id="JAGPYM010000022">
    <property type="protein sequence ID" value="KAH6883839.1"/>
    <property type="molecule type" value="Genomic_DNA"/>
</dbReference>